<name>U2QYW2_9ACTN</name>
<dbReference type="Pfam" id="PF00923">
    <property type="entry name" value="TAL_FSA"/>
    <property type="match status" value="1"/>
</dbReference>
<dbReference type="AlphaFoldDB" id="U2QYW2"/>
<keyword evidence="1" id="KW-0704">Schiff base</keyword>
<dbReference type="InterPro" id="IPR001585">
    <property type="entry name" value="TAL/FSA"/>
</dbReference>
<dbReference type="GeneID" id="95358951"/>
<dbReference type="RefSeq" id="WP_021796437.1">
    <property type="nucleotide sequence ID" value="NZ_ACVN02000044.1"/>
</dbReference>
<dbReference type="InterPro" id="IPR013785">
    <property type="entry name" value="Aldolase_TIM"/>
</dbReference>
<protein>
    <submittedName>
        <fullName evidence="2">Fructose-6-phosphate aldolase</fullName>
    </submittedName>
</protein>
<sequence>MKFFVDSADLGQIQRWVGCGVASGVTTNPTILAKHGVKDIIGHVGQIIEAVEGLPVSIQVSPATPESILSTAQKYRALGESVVIKVPVVRPDGEPMLASIHELTDRGVPVNATCCMSAVQGIMAASAGARYVSLMGDRIADEGSDLAQQVLLLREWIEDTELDTEVIIGSVRSPGTVYRSLAARPHIYTVPPEVLAKCADHSYARRTVAEMEST</sequence>
<keyword evidence="3" id="KW-1185">Reference proteome</keyword>
<dbReference type="InterPro" id="IPR018225">
    <property type="entry name" value="Transaldolase_AS"/>
</dbReference>
<evidence type="ECO:0000313" key="2">
    <source>
        <dbReference type="EMBL" id="ERK61726.1"/>
    </source>
</evidence>
<dbReference type="SUPFAM" id="SSF51569">
    <property type="entry name" value="Aldolase"/>
    <property type="match status" value="1"/>
</dbReference>
<comment type="caution">
    <text evidence="2">The sequence shown here is derived from an EMBL/GenBank/DDBJ whole genome shotgun (WGS) entry which is preliminary data.</text>
</comment>
<reference evidence="2" key="1">
    <citation type="submission" date="2013-08" db="EMBL/GenBank/DDBJ databases">
        <authorList>
            <person name="Durkin A.S."/>
            <person name="Haft D.R."/>
            <person name="McCorrison J."/>
            <person name="Torralba M."/>
            <person name="Gillis M."/>
            <person name="Haft D.H."/>
            <person name="Methe B."/>
            <person name="Sutton G."/>
            <person name="Nelson K.E."/>
        </authorList>
    </citation>
    <scope>NUCLEOTIDE SEQUENCE [LARGE SCALE GENOMIC DNA]</scope>
    <source>
        <strain evidence="2">F0233</strain>
    </source>
</reference>
<dbReference type="GO" id="GO:0005975">
    <property type="term" value="P:carbohydrate metabolic process"/>
    <property type="evidence" value="ECO:0007669"/>
    <property type="project" value="InterPro"/>
</dbReference>
<dbReference type="Gene3D" id="3.20.20.70">
    <property type="entry name" value="Aldolase class I"/>
    <property type="match status" value="1"/>
</dbReference>
<evidence type="ECO:0000313" key="3">
    <source>
        <dbReference type="Proteomes" id="UP000017052"/>
    </source>
</evidence>
<gene>
    <name evidence="2" type="ORF">HMPREF0682_2260</name>
</gene>
<dbReference type="EMBL" id="ACVN02000044">
    <property type="protein sequence ID" value="ERK61726.1"/>
    <property type="molecule type" value="Genomic_DNA"/>
</dbReference>
<proteinExistence type="predicted"/>
<dbReference type="Proteomes" id="UP000017052">
    <property type="component" value="Unassembled WGS sequence"/>
</dbReference>
<organism evidence="2 3">
    <name type="scientific">Propionibacterium acidifaciens F0233</name>
    <dbReference type="NCBI Taxonomy" id="553198"/>
    <lineage>
        <taxon>Bacteria</taxon>
        <taxon>Bacillati</taxon>
        <taxon>Actinomycetota</taxon>
        <taxon>Actinomycetes</taxon>
        <taxon>Propionibacteriales</taxon>
        <taxon>Propionibacteriaceae</taxon>
        <taxon>Propionibacterium</taxon>
    </lineage>
</organism>
<evidence type="ECO:0000256" key="1">
    <source>
        <dbReference type="ARBA" id="ARBA00023270"/>
    </source>
</evidence>
<accession>U2QYW2</accession>
<dbReference type="PANTHER" id="PTHR10683">
    <property type="entry name" value="TRANSALDOLASE"/>
    <property type="match status" value="1"/>
</dbReference>
<dbReference type="PANTHER" id="PTHR10683:SF40">
    <property type="entry name" value="FRUCTOSE-6-PHOSPHATE ALDOLASE 1-RELATED"/>
    <property type="match status" value="1"/>
</dbReference>
<dbReference type="PROSITE" id="PS01054">
    <property type="entry name" value="TRANSALDOLASE_1"/>
    <property type="match status" value="1"/>
</dbReference>